<dbReference type="AlphaFoldDB" id="A0A2R6QB68"/>
<dbReference type="SMART" id="SM00292">
    <property type="entry name" value="BRCT"/>
    <property type="match status" value="1"/>
</dbReference>
<organism evidence="3 4">
    <name type="scientific">Hermanssonia centrifuga</name>
    <dbReference type="NCBI Taxonomy" id="98765"/>
    <lineage>
        <taxon>Eukaryota</taxon>
        <taxon>Fungi</taxon>
        <taxon>Dikarya</taxon>
        <taxon>Basidiomycota</taxon>
        <taxon>Agaricomycotina</taxon>
        <taxon>Agaricomycetes</taxon>
        <taxon>Polyporales</taxon>
        <taxon>Meruliaceae</taxon>
        <taxon>Hermanssonia</taxon>
    </lineage>
</organism>
<evidence type="ECO:0000313" key="4">
    <source>
        <dbReference type="Proteomes" id="UP000186601"/>
    </source>
</evidence>
<dbReference type="InterPro" id="IPR001357">
    <property type="entry name" value="BRCT_dom"/>
</dbReference>
<dbReference type="GO" id="GO:0070987">
    <property type="term" value="P:error-free translesion synthesis"/>
    <property type="evidence" value="ECO:0007669"/>
    <property type="project" value="TreeGrafter"/>
</dbReference>
<evidence type="ECO:0000313" key="3">
    <source>
        <dbReference type="EMBL" id="PSS05381.1"/>
    </source>
</evidence>
<dbReference type="PANTHER" id="PTHR45990">
    <property type="entry name" value="DNA REPAIR PROTEIN REV1"/>
    <property type="match status" value="1"/>
</dbReference>
<evidence type="ECO:0000256" key="1">
    <source>
        <dbReference type="SAM" id="MobiDB-lite"/>
    </source>
</evidence>
<proteinExistence type="predicted"/>
<evidence type="ECO:0000259" key="2">
    <source>
        <dbReference type="PROSITE" id="PS50172"/>
    </source>
</evidence>
<dbReference type="GO" id="GO:0003887">
    <property type="term" value="F:DNA-directed DNA polymerase activity"/>
    <property type="evidence" value="ECO:0007669"/>
    <property type="project" value="TreeGrafter"/>
</dbReference>
<dbReference type="Proteomes" id="UP000186601">
    <property type="component" value="Unassembled WGS sequence"/>
</dbReference>
<keyword evidence="4" id="KW-1185">Reference proteome</keyword>
<sequence length="225" mass="25354">MDKFVTVIKPSAKSLNGGKQDTKKQRSELRYKPYGDNKASEQLAEDLTEKERVKRFDTPAFKYYEHLISTFLEHITSMATGHQRGEGRANQKSYLESRSKKLEDQLPERNTNAEAKVLSGVRVYIDGYLNISTDIEMKRIVTLAGGEILHIASRATHILTSQQLSGSKTQKILTSKSKSKVHVVRPQWITDSIDAGKRLPERKYAAIKDATTKNLVDMLEAGSSR</sequence>
<reference evidence="3 4" key="1">
    <citation type="submission" date="2018-02" db="EMBL/GenBank/DDBJ databases">
        <title>Genome sequence of the basidiomycete white-rot fungus Phlebia centrifuga.</title>
        <authorList>
            <person name="Granchi Z."/>
            <person name="Peng M."/>
            <person name="de Vries R.P."/>
            <person name="Hilden K."/>
            <person name="Makela M.R."/>
            <person name="Grigoriev I."/>
            <person name="Riley R."/>
        </authorList>
    </citation>
    <scope>NUCLEOTIDE SEQUENCE [LARGE SCALE GENOMIC DNA]</scope>
    <source>
        <strain evidence="3 4">FBCC195</strain>
    </source>
</reference>
<gene>
    <name evidence="3" type="ORF">PHLCEN_2v3870</name>
</gene>
<feature type="region of interest" description="Disordered" evidence="1">
    <location>
        <begin position="1"/>
        <end position="43"/>
    </location>
</feature>
<comment type="caution">
    <text evidence="3">The sequence shown here is derived from an EMBL/GenBank/DDBJ whole genome shotgun (WGS) entry which is preliminary data.</text>
</comment>
<dbReference type="Gene3D" id="3.40.50.10190">
    <property type="entry name" value="BRCT domain"/>
    <property type="match status" value="1"/>
</dbReference>
<feature type="compositionally biased region" description="Basic and acidic residues" evidence="1">
    <location>
        <begin position="20"/>
        <end position="39"/>
    </location>
</feature>
<name>A0A2R6QB68_9APHY</name>
<dbReference type="PANTHER" id="PTHR45990:SF1">
    <property type="entry name" value="DNA REPAIR PROTEIN REV1"/>
    <property type="match status" value="1"/>
</dbReference>
<dbReference type="GO" id="GO:0042276">
    <property type="term" value="P:error-prone translesion synthesis"/>
    <property type="evidence" value="ECO:0007669"/>
    <property type="project" value="TreeGrafter"/>
</dbReference>
<dbReference type="STRING" id="98765.A0A2R6QB68"/>
<dbReference type="GO" id="GO:0017125">
    <property type="term" value="F:deoxycytidyl transferase activity"/>
    <property type="evidence" value="ECO:0007669"/>
    <property type="project" value="TreeGrafter"/>
</dbReference>
<dbReference type="GO" id="GO:0005634">
    <property type="term" value="C:nucleus"/>
    <property type="evidence" value="ECO:0007669"/>
    <property type="project" value="TreeGrafter"/>
</dbReference>
<protein>
    <recommendedName>
        <fullName evidence="2">BRCT domain-containing protein</fullName>
    </recommendedName>
</protein>
<accession>A0A2R6QB68</accession>
<dbReference type="EMBL" id="MLYV02000373">
    <property type="protein sequence ID" value="PSS05381.1"/>
    <property type="molecule type" value="Genomic_DNA"/>
</dbReference>
<dbReference type="InterPro" id="IPR036420">
    <property type="entry name" value="BRCT_dom_sf"/>
</dbReference>
<dbReference type="SUPFAM" id="SSF52113">
    <property type="entry name" value="BRCT domain"/>
    <property type="match status" value="1"/>
</dbReference>
<feature type="domain" description="BRCT" evidence="2">
    <location>
        <begin position="113"/>
        <end position="206"/>
    </location>
</feature>
<dbReference type="OrthoDB" id="427711at2759"/>
<dbReference type="Pfam" id="PF16589">
    <property type="entry name" value="BRCT_2"/>
    <property type="match status" value="1"/>
</dbReference>
<dbReference type="PROSITE" id="PS50172">
    <property type="entry name" value="BRCT"/>
    <property type="match status" value="1"/>
</dbReference>